<dbReference type="AlphaFoldDB" id="A0A098VRL5"/>
<protein>
    <submittedName>
        <fullName evidence="3">Uncharacterized protein</fullName>
    </submittedName>
</protein>
<proteinExistence type="predicted"/>
<feature type="region of interest" description="Disordered" evidence="1">
    <location>
        <begin position="1"/>
        <end position="20"/>
    </location>
</feature>
<dbReference type="RefSeq" id="XP_013238125.1">
    <property type="nucleotide sequence ID" value="XM_013382671.1"/>
</dbReference>
<name>A0A098VRL5_9MICR</name>
<feature type="transmembrane region" description="Helical" evidence="2">
    <location>
        <begin position="137"/>
        <end position="157"/>
    </location>
</feature>
<dbReference type="HOGENOM" id="CLU_1343550_0_0_1"/>
<dbReference type="EMBL" id="JMKJ01000221">
    <property type="protein sequence ID" value="KGG51698.1"/>
    <property type="molecule type" value="Genomic_DNA"/>
</dbReference>
<evidence type="ECO:0000313" key="4">
    <source>
        <dbReference type="Proteomes" id="UP000029725"/>
    </source>
</evidence>
<dbReference type="VEuPathDB" id="MicrosporidiaDB:DI09_29p190"/>
<keyword evidence="2" id="KW-1133">Transmembrane helix</keyword>
<evidence type="ECO:0000313" key="3">
    <source>
        <dbReference type="EMBL" id="KGG51698.1"/>
    </source>
</evidence>
<dbReference type="GeneID" id="25259414"/>
<evidence type="ECO:0000256" key="1">
    <source>
        <dbReference type="SAM" id="MobiDB-lite"/>
    </source>
</evidence>
<evidence type="ECO:0000256" key="2">
    <source>
        <dbReference type="SAM" id="Phobius"/>
    </source>
</evidence>
<keyword evidence="2" id="KW-0812">Transmembrane</keyword>
<sequence>MSAETQAFSSHDLQGSSPSPSNLAPHFINGFSDKTGASQTGPTTIMNGINQLKKQGEKMLADHVPTTEALGKYIKSIHDSINTPLVPSTNYWLIGYKALEKLGSPLFAAWGNCTTPTAKVLMLLLVGMMFWMPLLLFFWLVLLPSVSFLTLAYILLFGKRNLQLHLEETFTYATGLTVKVLFTCIYHFRRASLWLRMPPGPPLY</sequence>
<feature type="transmembrane region" description="Helical" evidence="2">
    <location>
        <begin position="169"/>
        <end position="188"/>
    </location>
</feature>
<keyword evidence="2" id="KW-0472">Membrane</keyword>
<comment type="caution">
    <text evidence="3">The sequence shown here is derived from an EMBL/GenBank/DDBJ whole genome shotgun (WGS) entry which is preliminary data.</text>
</comment>
<dbReference type="Proteomes" id="UP000029725">
    <property type="component" value="Unassembled WGS sequence"/>
</dbReference>
<reference evidence="3 4" key="1">
    <citation type="submission" date="2014-04" db="EMBL/GenBank/DDBJ databases">
        <title>A new species of microsporidia sheds light on the evolution of extreme parasitism.</title>
        <authorList>
            <person name="Haag K.L."/>
            <person name="James T.Y."/>
            <person name="Larsson R."/>
            <person name="Schaer T.M."/>
            <person name="Refardt D."/>
            <person name="Pombert J.-F."/>
            <person name="Ebert D."/>
        </authorList>
    </citation>
    <scope>NUCLEOTIDE SEQUENCE [LARGE SCALE GENOMIC DNA]</scope>
    <source>
        <strain evidence="3 4">UGP3</strain>
        <tissue evidence="3">Spores</tissue>
    </source>
</reference>
<gene>
    <name evidence="3" type="ORF">DI09_29p190</name>
</gene>
<organism evidence="3 4">
    <name type="scientific">Mitosporidium daphniae</name>
    <dbReference type="NCBI Taxonomy" id="1485682"/>
    <lineage>
        <taxon>Eukaryota</taxon>
        <taxon>Fungi</taxon>
        <taxon>Fungi incertae sedis</taxon>
        <taxon>Microsporidia</taxon>
        <taxon>Mitosporidium</taxon>
    </lineage>
</organism>
<accession>A0A098VRL5</accession>
<keyword evidence="4" id="KW-1185">Reference proteome</keyword>